<feature type="binding site" evidence="13">
    <location>
        <position position="187"/>
    </location>
    <ligand>
        <name>thiamine diphosphate</name>
        <dbReference type="ChEBI" id="CHEBI:58937"/>
    </ligand>
</feature>
<evidence type="ECO:0000256" key="14">
    <source>
        <dbReference type="PIRSR" id="PIRSR605478-4"/>
    </source>
</evidence>
<feature type="binding site" evidence="13">
    <location>
        <begin position="116"/>
        <end position="118"/>
    </location>
    <ligand>
        <name>thiamine diphosphate</name>
        <dbReference type="ChEBI" id="CHEBI:58937"/>
    </ligand>
</feature>
<evidence type="ECO:0000256" key="6">
    <source>
        <dbReference type="ARBA" id="ARBA00022723"/>
    </source>
</evidence>
<keyword evidence="7 14" id="KW-0460">Magnesium</keyword>
<protein>
    <recommendedName>
        <fullName evidence="4 10">Transketolase</fullName>
        <ecNumber evidence="3 10">2.2.1.1</ecNumber>
    </recommendedName>
</protein>
<feature type="binding site" evidence="13">
    <location>
        <position position="68"/>
    </location>
    <ligand>
        <name>thiamine diphosphate</name>
        <dbReference type="ChEBI" id="CHEBI:58937"/>
    </ligand>
</feature>
<feature type="binding site" evidence="12">
    <location>
        <position position="28"/>
    </location>
    <ligand>
        <name>substrate</name>
    </ligand>
</feature>
<comment type="cofactor">
    <cofactor evidence="13">
        <name>thiamine diphosphate</name>
        <dbReference type="ChEBI" id="CHEBI:58937"/>
    </cofactor>
    <text evidence="13">Binds 1 thiamine pyrophosphate per subunit. During the reaction, the substrate forms a covalent intermediate with the cofactor.</text>
</comment>
<organism evidence="19 20">
    <name type="scientific">Suicoccus acidiformans</name>
    <dbReference type="NCBI Taxonomy" id="2036206"/>
    <lineage>
        <taxon>Bacteria</taxon>
        <taxon>Bacillati</taxon>
        <taxon>Bacillota</taxon>
        <taxon>Bacilli</taxon>
        <taxon>Lactobacillales</taxon>
        <taxon>Aerococcaceae</taxon>
        <taxon>Suicoccus</taxon>
    </lineage>
</organism>
<feature type="binding site" evidence="12">
    <location>
        <position position="470"/>
    </location>
    <ligand>
        <name>substrate</name>
    </ligand>
</feature>
<dbReference type="RefSeq" id="WP_118989783.1">
    <property type="nucleotide sequence ID" value="NZ_CP023434.1"/>
</dbReference>
<evidence type="ECO:0000256" key="8">
    <source>
        <dbReference type="ARBA" id="ARBA00023052"/>
    </source>
</evidence>
<evidence type="ECO:0000256" key="4">
    <source>
        <dbReference type="ARBA" id="ARBA00016662"/>
    </source>
</evidence>
<accession>A0A347WIF4</accession>
<dbReference type="NCBIfam" id="TIGR00232">
    <property type="entry name" value="tktlase_bact"/>
    <property type="match status" value="1"/>
</dbReference>
<dbReference type="SMART" id="SM00861">
    <property type="entry name" value="Transket_pyr"/>
    <property type="match status" value="1"/>
</dbReference>
<evidence type="ECO:0000256" key="12">
    <source>
        <dbReference type="PIRSR" id="PIRSR605478-2"/>
    </source>
</evidence>
<gene>
    <name evidence="19" type="primary">tkt</name>
    <name evidence="19" type="ORF">CL176_01840</name>
</gene>
<feature type="binding site" evidence="12">
    <location>
        <position position="385"/>
    </location>
    <ligand>
        <name>substrate</name>
    </ligand>
</feature>
<feature type="binding site" evidence="13">
    <location>
        <position position="263"/>
    </location>
    <ligand>
        <name>thiamine diphosphate</name>
        <dbReference type="ChEBI" id="CHEBI:58937"/>
    </ligand>
</feature>
<dbReference type="PANTHER" id="PTHR43522:SF2">
    <property type="entry name" value="TRANSKETOLASE 1-RELATED"/>
    <property type="match status" value="1"/>
</dbReference>
<keyword evidence="8 13" id="KW-0786">Thiamine pyrophosphate</keyword>
<dbReference type="SUPFAM" id="SSF52922">
    <property type="entry name" value="TK C-terminal domain-like"/>
    <property type="match status" value="1"/>
</dbReference>
<feature type="site" description="Important for catalytic activity" evidence="15">
    <location>
        <position position="263"/>
    </location>
</feature>
<dbReference type="CDD" id="cd02012">
    <property type="entry name" value="TPP_TK"/>
    <property type="match status" value="1"/>
</dbReference>
<comment type="cofactor">
    <cofactor evidence="14">
        <name>Mg(2+)</name>
        <dbReference type="ChEBI" id="CHEBI:18420"/>
    </cofactor>
    <text evidence="14">Binds 1 Mg(2+) ion per subunit. Can also utilize other divalent metal cations, such as Ca(2+), Mn(2+) and Co(2+).</text>
</comment>
<dbReference type="FunFam" id="3.40.50.970:FF:000004">
    <property type="entry name" value="Transketolase"/>
    <property type="match status" value="1"/>
</dbReference>
<keyword evidence="20" id="KW-1185">Reference proteome</keyword>
<dbReference type="Pfam" id="PF02779">
    <property type="entry name" value="Transket_pyr"/>
    <property type="match status" value="1"/>
</dbReference>
<dbReference type="Pfam" id="PF00456">
    <property type="entry name" value="Transketolase_N"/>
    <property type="match status" value="1"/>
</dbReference>
<evidence type="ECO:0000256" key="15">
    <source>
        <dbReference type="PIRSR" id="PIRSR605478-5"/>
    </source>
</evidence>
<keyword evidence="5 16" id="KW-0808">Transferase</keyword>
<feature type="binding site" evidence="12">
    <location>
        <position position="474"/>
    </location>
    <ligand>
        <name>substrate</name>
    </ligand>
</feature>
<dbReference type="Pfam" id="PF22613">
    <property type="entry name" value="Transketolase_C_1"/>
    <property type="match status" value="1"/>
</dbReference>
<dbReference type="Proteomes" id="UP000263232">
    <property type="component" value="Chromosome"/>
</dbReference>
<dbReference type="SUPFAM" id="SSF52518">
    <property type="entry name" value="Thiamin diphosphate-binding fold (THDP-binding)"/>
    <property type="match status" value="2"/>
</dbReference>
<dbReference type="InterPro" id="IPR005478">
    <property type="entry name" value="Transketolase_bac-like"/>
</dbReference>
<dbReference type="Gene3D" id="3.40.50.920">
    <property type="match status" value="1"/>
</dbReference>
<feature type="binding site" evidence="13">
    <location>
        <position position="438"/>
    </location>
    <ligand>
        <name>thiamine diphosphate</name>
        <dbReference type="ChEBI" id="CHEBI:58937"/>
    </ligand>
</feature>
<dbReference type="InterPro" id="IPR029061">
    <property type="entry name" value="THDP-binding"/>
</dbReference>
<dbReference type="OrthoDB" id="8732661at2"/>
<evidence type="ECO:0000256" key="10">
    <source>
        <dbReference type="NCBIfam" id="TIGR00232"/>
    </source>
</evidence>
<dbReference type="InterPro" id="IPR020826">
    <property type="entry name" value="Transketolase_BS"/>
</dbReference>
<dbReference type="PROSITE" id="PS00801">
    <property type="entry name" value="TRANSKETOLASE_1"/>
    <property type="match status" value="1"/>
</dbReference>
<proteinExistence type="inferred from homology"/>
<feature type="binding site" evidence="12">
    <location>
        <position position="462"/>
    </location>
    <ligand>
        <name>substrate</name>
    </ligand>
</feature>
<comment type="catalytic activity">
    <reaction evidence="9 16">
        <text>D-sedoheptulose 7-phosphate + D-glyceraldehyde 3-phosphate = aldehydo-D-ribose 5-phosphate + D-xylulose 5-phosphate</text>
        <dbReference type="Rhea" id="RHEA:10508"/>
        <dbReference type="ChEBI" id="CHEBI:57483"/>
        <dbReference type="ChEBI" id="CHEBI:57737"/>
        <dbReference type="ChEBI" id="CHEBI:58273"/>
        <dbReference type="ChEBI" id="CHEBI:59776"/>
        <dbReference type="EC" id="2.2.1.1"/>
    </reaction>
</comment>
<evidence type="ECO:0000256" key="16">
    <source>
        <dbReference type="RuleBase" id="RU004996"/>
    </source>
</evidence>
<feature type="binding site" evidence="13">
    <location>
        <position position="158"/>
    </location>
    <ligand>
        <name>thiamine diphosphate</name>
        <dbReference type="ChEBI" id="CHEBI:58937"/>
    </ligand>
</feature>
<dbReference type="CDD" id="cd07033">
    <property type="entry name" value="TPP_PYR_DXS_TK_like"/>
    <property type="match status" value="1"/>
</dbReference>
<evidence type="ECO:0000313" key="19">
    <source>
        <dbReference type="EMBL" id="AXY24861.1"/>
    </source>
</evidence>
<dbReference type="KEGG" id="abae:CL176_01840"/>
<feature type="binding site" evidence="12">
    <location>
        <position position="358"/>
    </location>
    <ligand>
        <name>substrate</name>
    </ligand>
</feature>
<dbReference type="InterPro" id="IPR005474">
    <property type="entry name" value="Transketolase_N"/>
</dbReference>
<evidence type="ECO:0000256" key="2">
    <source>
        <dbReference type="ARBA" id="ARBA00011738"/>
    </source>
</evidence>
<dbReference type="InterPro" id="IPR009014">
    <property type="entry name" value="Transketo_C/PFOR_II"/>
</dbReference>
<dbReference type="GO" id="GO:0046872">
    <property type="term" value="F:metal ion binding"/>
    <property type="evidence" value="ECO:0007669"/>
    <property type="project" value="UniProtKB-KW"/>
</dbReference>
<evidence type="ECO:0000256" key="17">
    <source>
        <dbReference type="SAM" id="MobiDB-lite"/>
    </source>
</evidence>
<comment type="cofactor">
    <cofactor evidence="16">
        <name>Mg(2+)</name>
        <dbReference type="ChEBI" id="CHEBI:18420"/>
    </cofactor>
    <cofactor evidence="16">
        <name>Ca(2+)</name>
        <dbReference type="ChEBI" id="CHEBI:29108"/>
    </cofactor>
    <cofactor evidence="16">
        <name>Mn(2+)</name>
        <dbReference type="ChEBI" id="CHEBI:29035"/>
    </cofactor>
    <cofactor evidence="16">
        <name>Co(2+)</name>
        <dbReference type="ChEBI" id="CHEBI:48828"/>
    </cofactor>
    <text evidence="16">Binds 1 Mg(2+) ion per subunit. Can also utilize other divalent metal cations, such as Ca(2+), Mn(2+) and Co(2+).</text>
</comment>
<dbReference type="PANTHER" id="PTHR43522">
    <property type="entry name" value="TRANSKETOLASE"/>
    <property type="match status" value="1"/>
</dbReference>
<dbReference type="GO" id="GO:0005829">
    <property type="term" value="C:cytosol"/>
    <property type="evidence" value="ECO:0007669"/>
    <property type="project" value="TreeGrafter"/>
</dbReference>
<evidence type="ECO:0000256" key="1">
    <source>
        <dbReference type="ARBA" id="ARBA00007131"/>
    </source>
</evidence>
<dbReference type="InterPro" id="IPR005475">
    <property type="entry name" value="Transketolase-like_Pyr-bd"/>
</dbReference>
<dbReference type="EC" id="2.2.1.1" evidence="3 10"/>
<comment type="subunit">
    <text evidence="2 16">Homodimer.</text>
</comment>
<dbReference type="Gene3D" id="3.40.50.970">
    <property type="match status" value="2"/>
</dbReference>
<dbReference type="AlphaFoldDB" id="A0A347WIF4"/>
<feature type="region of interest" description="Disordered" evidence="17">
    <location>
        <begin position="93"/>
        <end position="113"/>
    </location>
</feature>
<dbReference type="GO" id="GO:0006098">
    <property type="term" value="P:pentose-phosphate shunt"/>
    <property type="evidence" value="ECO:0007669"/>
    <property type="project" value="TreeGrafter"/>
</dbReference>
<evidence type="ECO:0000256" key="3">
    <source>
        <dbReference type="ARBA" id="ARBA00013152"/>
    </source>
</evidence>
<name>A0A347WIF4_9LACT</name>
<dbReference type="PROSITE" id="PS00802">
    <property type="entry name" value="TRANSKETOLASE_2"/>
    <property type="match status" value="1"/>
</dbReference>
<feature type="domain" description="Transketolase-like pyrimidine-binding" evidence="18">
    <location>
        <begin position="355"/>
        <end position="526"/>
    </location>
</feature>
<evidence type="ECO:0000256" key="5">
    <source>
        <dbReference type="ARBA" id="ARBA00022679"/>
    </source>
</evidence>
<sequence>MFNEKDYLGVNALRALSVEQIEAANSGHPGLPLGAAPMAYALFAGHLDINPKESKWPNRDRFVLSAGHGSALLYSLLHMSGFDVTIDDLKDFRQTGSRTPGHPEVGHTDGVEATTGPLGQGIAQAVGMAMAEQHTAALYNTDEHKVIDHYTYTLVGDGDLMEGISYEAISYAGRQKLDKLIVLYDSNDISLDGDLNMAFNEDIKGRFESAQWNYIRVEDGNDLNAIAEAIQDAKDNNGGKPSLIEIKTVIGYGSPQQGTAATHGNPLGFENWEATKKVYEWGHGAFEVPEEAYDLFREKVANRGQKTYDEWTALFEDYKAQYPEKAAAFEAGFKGELPEEYASQLTYQAEGASDEASRESSSKAINALAEQVPFLWGGSADLSGSNKTMIKDSDDFMPETRGGRNIWFGVREFAMAAMMNGIALHGGTKVYGGTFFVFTDYLKAAVRLSALSQLPVTYVMTHDSIAVGEDGPTHEPIEQLAAFRALPNLNLIRPADVNETNAAWKVAVESTDRPTMLVLTRQNLPVLEGTETKADEGVAKGAYVISPSEGATPEGILIATGSEVSLAVEAQAQLKAEGIDVSVVSMPAQNRFDEQDAAYKESVLPAEVRNRLSIEMGATFGWERYVGLDGVTLGIDRFGASGPAGEIVPQFGFTAENVVAQYKEAFVK</sequence>
<feature type="active site" description="Proton donor" evidence="11">
    <location>
        <position position="412"/>
    </location>
</feature>
<keyword evidence="16" id="KW-0106">Calcium</keyword>
<dbReference type="EMBL" id="CP023434">
    <property type="protein sequence ID" value="AXY24861.1"/>
    <property type="molecule type" value="Genomic_DNA"/>
</dbReference>
<feature type="binding site" evidence="12">
    <location>
        <position position="521"/>
    </location>
    <ligand>
        <name>substrate</name>
    </ligand>
</feature>
<dbReference type="GO" id="GO:0004802">
    <property type="term" value="F:transketolase activity"/>
    <property type="evidence" value="ECO:0007669"/>
    <property type="project" value="UniProtKB-UniRule"/>
</dbReference>
<dbReference type="InterPro" id="IPR049557">
    <property type="entry name" value="Transketolase_CS"/>
</dbReference>
<comment type="function">
    <text evidence="16">Catalyzes the transfer of a two-carbon ketol group from a ketose donor to an aldose acceptor, via a covalent intermediate with the cofactor thiamine pyrophosphate.</text>
</comment>
<dbReference type="FunFam" id="3.40.50.920:FF:000003">
    <property type="entry name" value="Transketolase"/>
    <property type="match status" value="1"/>
</dbReference>
<dbReference type="FunFam" id="3.40.50.970:FF:000003">
    <property type="entry name" value="Transketolase"/>
    <property type="match status" value="1"/>
</dbReference>
<evidence type="ECO:0000259" key="18">
    <source>
        <dbReference type="SMART" id="SM00861"/>
    </source>
</evidence>
<dbReference type="InterPro" id="IPR033247">
    <property type="entry name" value="Transketolase_fam"/>
</dbReference>
<keyword evidence="6 14" id="KW-0479">Metal-binding</keyword>
<evidence type="ECO:0000256" key="11">
    <source>
        <dbReference type="PIRSR" id="PIRSR605478-1"/>
    </source>
</evidence>
<feature type="site" description="Important for catalytic activity" evidence="15">
    <location>
        <position position="28"/>
    </location>
</feature>
<evidence type="ECO:0000256" key="9">
    <source>
        <dbReference type="ARBA" id="ARBA00049473"/>
    </source>
</evidence>
<evidence type="ECO:0000256" key="7">
    <source>
        <dbReference type="ARBA" id="ARBA00022842"/>
    </source>
</evidence>
<feature type="binding site" evidence="14">
    <location>
        <position position="157"/>
    </location>
    <ligand>
        <name>Mg(2+)</name>
        <dbReference type="ChEBI" id="CHEBI:18420"/>
    </ligand>
</feature>
<dbReference type="InterPro" id="IPR055152">
    <property type="entry name" value="Transketolase-like_C_2"/>
</dbReference>
<evidence type="ECO:0000256" key="13">
    <source>
        <dbReference type="PIRSR" id="PIRSR605478-3"/>
    </source>
</evidence>
<feature type="binding site" evidence="14">
    <location>
        <position position="187"/>
    </location>
    <ligand>
        <name>Mg(2+)</name>
        <dbReference type="ChEBI" id="CHEBI:18420"/>
    </ligand>
</feature>
<evidence type="ECO:0000313" key="20">
    <source>
        <dbReference type="Proteomes" id="UP000263232"/>
    </source>
</evidence>
<comment type="similarity">
    <text evidence="1 16">Belongs to the transketolase family.</text>
</comment>
<feature type="binding site" evidence="12">
    <location>
        <position position="263"/>
    </location>
    <ligand>
        <name>substrate</name>
    </ligand>
</feature>
<feature type="binding site" evidence="14">
    <location>
        <position position="189"/>
    </location>
    <ligand>
        <name>Mg(2+)</name>
        <dbReference type="ChEBI" id="CHEBI:18420"/>
    </ligand>
</feature>
<reference evidence="19 20" key="1">
    <citation type="submission" date="2017-09" db="EMBL/GenBank/DDBJ databases">
        <title>Complete genome sequence of Oxytococcus suis strain ZY16052.</title>
        <authorList>
            <person name="Li F."/>
        </authorList>
    </citation>
    <scope>NUCLEOTIDE SEQUENCE [LARGE SCALE GENOMIC DNA]</scope>
    <source>
        <strain evidence="19 20">ZY16052</strain>
    </source>
</reference>